<evidence type="ECO:0000256" key="5">
    <source>
        <dbReference type="ARBA" id="ARBA00022692"/>
    </source>
</evidence>
<keyword evidence="8 10" id="KW-0472">Membrane</keyword>
<organism evidence="12 13">
    <name type="scientific">Hibiscus trionum</name>
    <name type="common">Flower of an hour</name>
    <dbReference type="NCBI Taxonomy" id="183268"/>
    <lineage>
        <taxon>Eukaryota</taxon>
        <taxon>Viridiplantae</taxon>
        <taxon>Streptophyta</taxon>
        <taxon>Embryophyta</taxon>
        <taxon>Tracheophyta</taxon>
        <taxon>Spermatophyta</taxon>
        <taxon>Magnoliopsida</taxon>
        <taxon>eudicotyledons</taxon>
        <taxon>Gunneridae</taxon>
        <taxon>Pentapetalae</taxon>
        <taxon>rosids</taxon>
        <taxon>malvids</taxon>
        <taxon>Malvales</taxon>
        <taxon>Malvaceae</taxon>
        <taxon>Malvoideae</taxon>
        <taxon>Hibiscus</taxon>
    </lineage>
</organism>
<dbReference type="GO" id="GO:0015293">
    <property type="term" value="F:symporter activity"/>
    <property type="evidence" value="ECO:0007669"/>
    <property type="project" value="UniProtKB-KW"/>
</dbReference>
<sequence length="512" mass="55398">MADSGPQIDAVLIRPAVVVSDFEVSKKSRMNKFAFACAVLASLTSMLLGYDIGVMSGAIMFIKEDMKISDVQIEILVGVLSVYCLIGSIVAGKIADLIGRRYTIALANVIICVGSLLMGFSTNYVFLMFGRFVTGIGVGFALISAVLYTAEISPASSRGFLTSFPEVCINSGILLGYILNFAFSKLPLSIGWRLMLGAGAIPSILLAFSVLAMPESPRWLVMQGRLDEAKIVLETTLDTKEEAQLLLNDIKEAAGFPHDCTGDDIVGKKSHGKGVWRELLLHPTPAVRHVVICTVGIQFFQQSSGVAAVVSYSPRIFEKAGITSSNGKLLATIAVGFCKTIFVLVATLLLDRIGRRTLLLSSVGGMVMSLLTLAFSLTIIDQSEEKLTWAIVLCMVMVLAFVSFFAIGMGPMTGVYISEIFPLRLRAQGMSMGVAVNRVMSGVISMTFISLYKEITIGGVFFLFAGFAAVGWVFFYLCLPETRGKTLEEIEGLFGKLVGWREAYKKTKKVSK</sequence>
<name>A0A9W7JDP2_HIBTR</name>
<dbReference type="NCBIfam" id="TIGR00879">
    <property type="entry name" value="SP"/>
    <property type="match status" value="1"/>
</dbReference>
<dbReference type="OrthoDB" id="8120565at2759"/>
<dbReference type="EMBL" id="BSYR01000056">
    <property type="protein sequence ID" value="GMJ09809.1"/>
    <property type="molecule type" value="Genomic_DNA"/>
</dbReference>
<comment type="caution">
    <text evidence="12">The sequence shown here is derived from an EMBL/GenBank/DDBJ whole genome shotgun (WGS) entry which is preliminary data.</text>
</comment>
<evidence type="ECO:0000256" key="3">
    <source>
        <dbReference type="ARBA" id="ARBA00022448"/>
    </source>
</evidence>
<feature type="transmembrane region" description="Helical" evidence="10">
    <location>
        <begin position="71"/>
        <end position="90"/>
    </location>
</feature>
<dbReference type="Proteomes" id="UP001165190">
    <property type="component" value="Unassembled WGS sequence"/>
</dbReference>
<evidence type="ECO:0000256" key="10">
    <source>
        <dbReference type="SAM" id="Phobius"/>
    </source>
</evidence>
<evidence type="ECO:0000313" key="13">
    <source>
        <dbReference type="Proteomes" id="UP001165190"/>
    </source>
</evidence>
<evidence type="ECO:0000256" key="2">
    <source>
        <dbReference type="ARBA" id="ARBA00010992"/>
    </source>
</evidence>
<evidence type="ECO:0000259" key="11">
    <source>
        <dbReference type="PROSITE" id="PS50850"/>
    </source>
</evidence>
<dbReference type="Gene3D" id="1.20.1250.20">
    <property type="entry name" value="MFS general substrate transporter like domains"/>
    <property type="match status" value="1"/>
</dbReference>
<evidence type="ECO:0000256" key="1">
    <source>
        <dbReference type="ARBA" id="ARBA00004141"/>
    </source>
</evidence>
<dbReference type="PANTHER" id="PTHR48020">
    <property type="entry name" value="PROTON MYO-INOSITOL COTRANSPORTER"/>
    <property type="match status" value="1"/>
</dbReference>
<comment type="subcellular location">
    <subcellularLocation>
        <location evidence="1">Membrane</location>
        <topology evidence="1">Multi-pass membrane protein</topology>
    </subcellularLocation>
</comment>
<feature type="transmembrane region" description="Helical" evidence="10">
    <location>
        <begin position="102"/>
        <end position="120"/>
    </location>
</feature>
<evidence type="ECO:0000313" key="12">
    <source>
        <dbReference type="EMBL" id="GMJ09809.1"/>
    </source>
</evidence>
<evidence type="ECO:0000256" key="9">
    <source>
        <dbReference type="RuleBase" id="RU003346"/>
    </source>
</evidence>
<feature type="transmembrane region" description="Helical" evidence="10">
    <location>
        <begin position="191"/>
        <end position="213"/>
    </location>
</feature>
<feature type="transmembrane region" description="Helical" evidence="10">
    <location>
        <begin position="455"/>
        <end position="479"/>
    </location>
</feature>
<keyword evidence="3 9" id="KW-0813">Transport</keyword>
<dbReference type="InterPro" id="IPR003663">
    <property type="entry name" value="Sugar/inositol_transpt"/>
</dbReference>
<feature type="transmembrane region" description="Helical" evidence="10">
    <location>
        <begin position="126"/>
        <end position="148"/>
    </location>
</feature>
<keyword evidence="7 10" id="KW-1133">Transmembrane helix</keyword>
<dbReference type="InterPro" id="IPR020846">
    <property type="entry name" value="MFS_dom"/>
</dbReference>
<evidence type="ECO:0000256" key="6">
    <source>
        <dbReference type="ARBA" id="ARBA00022847"/>
    </source>
</evidence>
<keyword evidence="6" id="KW-0769">Symport</keyword>
<dbReference type="InterPro" id="IPR036259">
    <property type="entry name" value="MFS_trans_sf"/>
</dbReference>
<dbReference type="InterPro" id="IPR050814">
    <property type="entry name" value="Myo-inositol_Transporter"/>
</dbReference>
<dbReference type="PROSITE" id="PS00217">
    <property type="entry name" value="SUGAR_TRANSPORT_2"/>
    <property type="match status" value="1"/>
</dbReference>
<comment type="similarity">
    <text evidence="2 9">Belongs to the major facilitator superfamily. Sugar transporter (TC 2.A.1.1) family.</text>
</comment>
<feature type="transmembrane region" description="Helical" evidence="10">
    <location>
        <begin position="329"/>
        <end position="350"/>
    </location>
</feature>
<feature type="transmembrane region" description="Helical" evidence="10">
    <location>
        <begin position="386"/>
        <end position="408"/>
    </location>
</feature>
<accession>A0A9W7JDP2</accession>
<proteinExistence type="inferred from homology"/>
<dbReference type="Pfam" id="PF00083">
    <property type="entry name" value="Sugar_tr"/>
    <property type="match status" value="1"/>
</dbReference>
<dbReference type="PRINTS" id="PR00171">
    <property type="entry name" value="SUGRTRNSPORT"/>
</dbReference>
<feature type="transmembrane region" description="Helical" evidence="10">
    <location>
        <begin position="160"/>
        <end position="179"/>
    </location>
</feature>
<keyword evidence="5 10" id="KW-0812">Transmembrane</keyword>
<protein>
    <submittedName>
        <fullName evidence="12">POLYOL TRANSPORTER 5, ARABIDOPSIS THALIANA POLYOL/MONOSACCHARIDE TRANSPORTER 5</fullName>
    </submittedName>
</protein>
<keyword evidence="4" id="KW-0762">Sugar transport</keyword>
<dbReference type="FunFam" id="1.20.1250.20:FF:000025">
    <property type="entry name" value="probable polyol transporter 4"/>
    <property type="match status" value="1"/>
</dbReference>
<keyword evidence="13" id="KW-1185">Reference proteome</keyword>
<evidence type="ECO:0000256" key="4">
    <source>
        <dbReference type="ARBA" id="ARBA00022597"/>
    </source>
</evidence>
<gene>
    <name evidence="12" type="ORF">HRI_004650100</name>
</gene>
<dbReference type="PANTHER" id="PTHR48020:SF49">
    <property type="entry name" value="SUGAR TRANSPORTER"/>
    <property type="match status" value="1"/>
</dbReference>
<dbReference type="InterPro" id="IPR005828">
    <property type="entry name" value="MFS_sugar_transport-like"/>
</dbReference>
<evidence type="ECO:0000256" key="8">
    <source>
        <dbReference type="ARBA" id="ARBA00023136"/>
    </source>
</evidence>
<dbReference type="SUPFAM" id="SSF103473">
    <property type="entry name" value="MFS general substrate transporter"/>
    <property type="match status" value="1"/>
</dbReference>
<feature type="transmembrane region" description="Helical" evidence="10">
    <location>
        <begin position="33"/>
        <end position="59"/>
    </location>
</feature>
<feature type="domain" description="Major facilitator superfamily (MFS) profile" evidence="11">
    <location>
        <begin position="37"/>
        <end position="483"/>
    </location>
</feature>
<reference evidence="12" key="1">
    <citation type="submission" date="2023-05" db="EMBL/GenBank/DDBJ databases">
        <title>Genome and transcriptome analyses reveal genes involved in the formation of fine ridges on petal epidermal cells in Hibiscus trionum.</title>
        <authorList>
            <person name="Koshimizu S."/>
            <person name="Masuda S."/>
            <person name="Ishii T."/>
            <person name="Shirasu K."/>
            <person name="Hoshino A."/>
            <person name="Arita M."/>
        </authorList>
    </citation>
    <scope>NUCLEOTIDE SEQUENCE</scope>
    <source>
        <strain evidence="12">Hamamatsu line</strain>
    </source>
</reference>
<evidence type="ECO:0000256" key="7">
    <source>
        <dbReference type="ARBA" id="ARBA00022989"/>
    </source>
</evidence>
<dbReference type="GO" id="GO:0016020">
    <property type="term" value="C:membrane"/>
    <property type="evidence" value="ECO:0007669"/>
    <property type="project" value="UniProtKB-SubCell"/>
</dbReference>
<dbReference type="AlphaFoldDB" id="A0A9W7JDP2"/>
<dbReference type="PROSITE" id="PS00216">
    <property type="entry name" value="SUGAR_TRANSPORT_1"/>
    <property type="match status" value="1"/>
</dbReference>
<dbReference type="PROSITE" id="PS50850">
    <property type="entry name" value="MFS"/>
    <property type="match status" value="1"/>
</dbReference>
<feature type="transmembrane region" description="Helical" evidence="10">
    <location>
        <begin position="357"/>
        <end position="380"/>
    </location>
</feature>
<dbReference type="InterPro" id="IPR005829">
    <property type="entry name" value="Sugar_transporter_CS"/>
</dbReference>